<comment type="caution">
    <text evidence="2">The sequence shown here is derived from an EMBL/GenBank/DDBJ whole genome shotgun (WGS) entry which is preliminary data.</text>
</comment>
<feature type="region of interest" description="Disordered" evidence="1">
    <location>
        <begin position="1"/>
        <end position="51"/>
    </location>
</feature>
<name>A0A562TIE9_9HYPH</name>
<dbReference type="AlphaFoldDB" id="A0A562TIE9"/>
<gene>
    <name evidence="2" type="ORF">JM93_00938</name>
</gene>
<reference evidence="2 3" key="1">
    <citation type="submission" date="2019-07" db="EMBL/GenBank/DDBJ databases">
        <title>Genomic Encyclopedia of Archaeal and Bacterial Type Strains, Phase II (KMG-II): from individual species to whole genera.</title>
        <authorList>
            <person name="Goeker M."/>
        </authorList>
    </citation>
    <scope>NUCLEOTIDE SEQUENCE [LARGE SCALE GENOMIC DNA]</scope>
    <source>
        <strain evidence="2 3">ATCC BAA-252</strain>
    </source>
</reference>
<protein>
    <submittedName>
        <fullName evidence="2">Uncharacterized protein</fullName>
    </submittedName>
</protein>
<dbReference type="RefSeq" id="WP_145340841.1">
    <property type="nucleotide sequence ID" value="NZ_VLLF01000001.1"/>
</dbReference>
<evidence type="ECO:0000313" key="3">
    <source>
        <dbReference type="Proteomes" id="UP000320593"/>
    </source>
</evidence>
<dbReference type="EMBL" id="VLLF01000001">
    <property type="protein sequence ID" value="TWI93382.1"/>
    <property type="molecule type" value="Genomic_DNA"/>
</dbReference>
<sequence length="403" mass="44311">MFTPTPPKNTAAKVSGSLPPAAENNGTGTSSPMSGQTAANGSQKPAPKAPLALVRFNSPNQQFLASPSPIATSPAPTPSAQQRDLREPQTVFTPHGFNRDISFVLFSYLFDLDADAIAAIDRNHQQLVFGKSQNEKFCLHDAATRIADAPEDLQLDYIRSRGAANFSAPELEKLARSKSPKIQLFVAMHTNAPKQFFNPNNPANKLGQPIFLIGRVGSPPVQITKQTARWLENHCRQNVQNRDVLHAMAQSPFLHPQKQEHLAGTVGLLTIRDQAYLPITRGLLANEKVSADALKTLAENVSQDDHKAKHKIINHPNGDSRSVDACLNNFPPLAPRTQRKRWDLSPSVKNCDDRDVLKKIRAKHNTKFGMREVKLTSETVRALDEKIKQTKPASKDSGSCLIQ</sequence>
<keyword evidence="3" id="KW-1185">Reference proteome</keyword>
<feature type="compositionally biased region" description="Low complexity" evidence="1">
    <location>
        <begin position="65"/>
        <end position="80"/>
    </location>
</feature>
<feature type="compositionally biased region" description="Polar residues" evidence="1">
    <location>
        <begin position="24"/>
        <end position="43"/>
    </location>
</feature>
<evidence type="ECO:0000313" key="2">
    <source>
        <dbReference type="EMBL" id="TWI93382.1"/>
    </source>
</evidence>
<evidence type="ECO:0000256" key="1">
    <source>
        <dbReference type="SAM" id="MobiDB-lite"/>
    </source>
</evidence>
<dbReference type="Proteomes" id="UP000320593">
    <property type="component" value="Unassembled WGS sequence"/>
</dbReference>
<organism evidence="2 3">
    <name type="scientific">Roseibium hamelinense</name>
    <dbReference type="NCBI Taxonomy" id="150831"/>
    <lineage>
        <taxon>Bacteria</taxon>
        <taxon>Pseudomonadati</taxon>
        <taxon>Pseudomonadota</taxon>
        <taxon>Alphaproteobacteria</taxon>
        <taxon>Hyphomicrobiales</taxon>
        <taxon>Stappiaceae</taxon>
        <taxon>Roseibium</taxon>
    </lineage>
</organism>
<proteinExistence type="predicted"/>
<feature type="region of interest" description="Disordered" evidence="1">
    <location>
        <begin position="63"/>
        <end position="85"/>
    </location>
</feature>
<accession>A0A562TIE9</accession>